<protein>
    <submittedName>
        <fullName evidence="1">Uncharacterized protein</fullName>
    </submittedName>
</protein>
<reference evidence="1" key="1">
    <citation type="submission" date="2024-09" db="EMBL/GenBank/DDBJ databases">
        <title>Black Yeasts Isolated from many extreme environments.</title>
        <authorList>
            <person name="Coleine C."/>
            <person name="Stajich J.E."/>
            <person name="Selbmann L."/>
        </authorList>
    </citation>
    <scope>NUCLEOTIDE SEQUENCE</scope>
    <source>
        <strain evidence="1">CCFEE 5737</strain>
    </source>
</reference>
<gene>
    <name evidence="1" type="ORF">LTS18_010067</name>
</gene>
<keyword evidence="2" id="KW-1185">Reference proteome</keyword>
<name>A0ACC3DX16_9PEZI</name>
<evidence type="ECO:0000313" key="1">
    <source>
        <dbReference type="EMBL" id="KAK3081118.1"/>
    </source>
</evidence>
<sequence>MQAGPTTWRSLDYDSCTVAELKRFCIQRGVNLGAGRVRDWRKKIYVEALEQEDESETFDFLGLPKELRIMIYELLLVRDNPKKVLPTSQIDDLGPQLRNIPELKCHPQILAMSRFIHAEADAVFTSKNTLTLAFRSYIKTAKLRERCEEASLGGTWRDERHPQLMTLDHMKAVFPGQRVAKFSNVRIAVAVCTRSEHCVELHFLDQASPVMVRSVLKPLERLYGVPQVSVQSKCVSAPTLRSLEHSIKSAQPKLNVLSYAHHMGQEFRSARDIRRNDSLHMSNLATVLLALERAAKARLSHNQDWNEYLEQDVDEAAFVKEATILEKDLRNLTREKLTKKVDEFRAYAKMHELPHSLVSTYEAK</sequence>
<dbReference type="Proteomes" id="UP001186974">
    <property type="component" value="Unassembled WGS sequence"/>
</dbReference>
<comment type="caution">
    <text evidence="1">The sequence shown here is derived from an EMBL/GenBank/DDBJ whole genome shotgun (WGS) entry which is preliminary data.</text>
</comment>
<organism evidence="1 2">
    <name type="scientific">Coniosporium uncinatum</name>
    <dbReference type="NCBI Taxonomy" id="93489"/>
    <lineage>
        <taxon>Eukaryota</taxon>
        <taxon>Fungi</taxon>
        <taxon>Dikarya</taxon>
        <taxon>Ascomycota</taxon>
        <taxon>Pezizomycotina</taxon>
        <taxon>Dothideomycetes</taxon>
        <taxon>Dothideomycetes incertae sedis</taxon>
        <taxon>Coniosporium</taxon>
    </lineage>
</organism>
<proteinExistence type="predicted"/>
<accession>A0ACC3DX16</accession>
<dbReference type="EMBL" id="JAWDJW010000278">
    <property type="protein sequence ID" value="KAK3081118.1"/>
    <property type="molecule type" value="Genomic_DNA"/>
</dbReference>
<evidence type="ECO:0000313" key="2">
    <source>
        <dbReference type="Proteomes" id="UP001186974"/>
    </source>
</evidence>